<dbReference type="OrthoDB" id="3932329at2759"/>
<evidence type="ECO:0000313" key="3">
    <source>
        <dbReference type="Proteomes" id="UP000824998"/>
    </source>
</evidence>
<dbReference type="InterPro" id="IPR001810">
    <property type="entry name" value="F-box_dom"/>
</dbReference>
<keyword evidence="3" id="KW-1185">Reference proteome</keyword>
<dbReference type="EMBL" id="MU251368">
    <property type="protein sequence ID" value="KAG9238598.1"/>
    <property type="molecule type" value="Genomic_DNA"/>
</dbReference>
<feature type="domain" description="F-box" evidence="1">
    <location>
        <begin position="267"/>
        <end position="314"/>
    </location>
</feature>
<protein>
    <recommendedName>
        <fullName evidence="1">F-box domain-containing protein</fullName>
    </recommendedName>
</protein>
<dbReference type="PROSITE" id="PS50181">
    <property type="entry name" value="FBOX"/>
    <property type="match status" value="1"/>
</dbReference>
<dbReference type="AlphaFoldDB" id="A0A9P7YRG5"/>
<accession>A0A9P7YRG5</accession>
<name>A0A9P7YRG5_9HELO</name>
<gene>
    <name evidence="2" type="ORF">BJ875DRAFT_450740</name>
</gene>
<comment type="caution">
    <text evidence="2">The sequence shown here is derived from an EMBL/GenBank/DDBJ whole genome shotgun (WGS) entry which is preliminary data.</text>
</comment>
<sequence>MTGSYVFCPACGCPFDSTVNAENAPFADDGDNSADGKYFSAEVISEDMLEWLDKVKLLARTRFLDGFLIDPDHRSEEAVVPNSSKNESDVEGMFISEIVHWDSEKEFELAPPENRLCTTFWADAMRDVVFPIHSTCLELARRVIAARNTSTLASQQITIETFYDALCKEWARLRAIVDSRDSWGRSNYDDEIHGEYGLEWEHGYYGVRALQDYHGLKTLRGDEWYCADPIKVTGLPTFIADALLKLPVPSNDPPNVKGLPISECCTKSGFEGLPSEMMNRIAAHLPLSSVFALRLCSTTLSVQLYPNQQFWRERVLSGTLVPYMWDLDKTELLSELRRRDASSKEAGGVPDDWDWKALARLFFKSDWMLGGCQQSPIGFRNRCRIWKILEVALDSVDVPPAE</sequence>
<evidence type="ECO:0000259" key="1">
    <source>
        <dbReference type="PROSITE" id="PS50181"/>
    </source>
</evidence>
<organism evidence="2 3">
    <name type="scientific">Amylocarpus encephaloides</name>
    <dbReference type="NCBI Taxonomy" id="45428"/>
    <lineage>
        <taxon>Eukaryota</taxon>
        <taxon>Fungi</taxon>
        <taxon>Dikarya</taxon>
        <taxon>Ascomycota</taxon>
        <taxon>Pezizomycotina</taxon>
        <taxon>Leotiomycetes</taxon>
        <taxon>Helotiales</taxon>
        <taxon>Helotiales incertae sedis</taxon>
        <taxon>Amylocarpus</taxon>
    </lineage>
</organism>
<reference evidence="2" key="1">
    <citation type="journal article" date="2021" name="IMA Fungus">
        <title>Genomic characterization of three marine fungi, including Emericellopsis atlantica sp. nov. with signatures of a generalist lifestyle and marine biomass degradation.</title>
        <authorList>
            <person name="Hagestad O.C."/>
            <person name="Hou L."/>
            <person name="Andersen J.H."/>
            <person name="Hansen E.H."/>
            <person name="Altermark B."/>
            <person name="Li C."/>
            <person name="Kuhnert E."/>
            <person name="Cox R.J."/>
            <person name="Crous P.W."/>
            <person name="Spatafora J.W."/>
            <person name="Lail K."/>
            <person name="Amirebrahimi M."/>
            <person name="Lipzen A."/>
            <person name="Pangilinan J."/>
            <person name="Andreopoulos W."/>
            <person name="Hayes R.D."/>
            <person name="Ng V."/>
            <person name="Grigoriev I.V."/>
            <person name="Jackson S.A."/>
            <person name="Sutton T.D.S."/>
            <person name="Dobson A.D.W."/>
            <person name="Rama T."/>
        </authorList>
    </citation>
    <scope>NUCLEOTIDE SEQUENCE</scope>
    <source>
        <strain evidence="2">TRa018bII</strain>
    </source>
</reference>
<proteinExistence type="predicted"/>
<dbReference type="Proteomes" id="UP000824998">
    <property type="component" value="Unassembled WGS sequence"/>
</dbReference>
<evidence type="ECO:0000313" key="2">
    <source>
        <dbReference type="EMBL" id="KAG9238598.1"/>
    </source>
</evidence>